<proteinExistence type="predicted"/>
<evidence type="ECO:0000313" key="1">
    <source>
        <dbReference type="EMBL" id="SDW21822.1"/>
    </source>
</evidence>
<dbReference type="InterPro" id="IPR024476">
    <property type="entry name" value="DUF3861"/>
</dbReference>
<dbReference type="AlphaFoldDB" id="A0A1H2RQR6"/>
<evidence type="ECO:0008006" key="3">
    <source>
        <dbReference type="Google" id="ProtNLM"/>
    </source>
</evidence>
<name>A0A1H2RQR6_9FLAO</name>
<protein>
    <recommendedName>
        <fullName evidence="3">DUF3861 domain-containing protein</fullName>
    </recommendedName>
</protein>
<dbReference type="OrthoDB" id="119700at2"/>
<dbReference type="Gene3D" id="3.10.20.850">
    <property type="entry name" value="Protein of unknown function DUF3861"/>
    <property type="match status" value="1"/>
</dbReference>
<gene>
    <name evidence="1" type="ORF">SAMN04487892_0765</name>
</gene>
<dbReference type="EMBL" id="FNMY01000001">
    <property type="protein sequence ID" value="SDW21822.1"/>
    <property type="molecule type" value="Genomic_DNA"/>
</dbReference>
<accession>A0A1H2RQR6</accession>
<organism evidence="1 2">
    <name type="scientific">Flagellimonas zhangzhouensis</name>
    <dbReference type="NCBI Taxonomy" id="1073328"/>
    <lineage>
        <taxon>Bacteria</taxon>
        <taxon>Pseudomonadati</taxon>
        <taxon>Bacteroidota</taxon>
        <taxon>Flavobacteriia</taxon>
        <taxon>Flavobacteriales</taxon>
        <taxon>Flavobacteriaceae</taxon>
        <taxon>Flagellimonas</taxon>
    </lineage>
</organism>
<dbReference type="InterPro" id="IPR038194">
    <property type="entry name" value="DUF3861_sf"/>
</dbReference>
<dbReference type="Pfam" id="PF12977">
    <property type="entry name" value="DUF3861"/>
    <property type="match status" value="1"/>
</dbReference>
<dbReference type="Proteomes" id="UP000199592">
    <property type="component" value="Unassembled WGS sequence"/>
</dbReference>
<evidence type="ECO:0000313" key="2">
    <source>
        <dbReference type="Proteomes" id="UP000199592"/>
    </source>
</evidence>
<dbReference type="STRING" id="1073328.SAMN05216294_2117"/>
<sequence>MTKRNNSYKIQLEELTLKDGSSPGGKLEFGFQNHDNILDLVDLIKDKALFQDKNENIEFLIGLKLFSEVMLRNKNNPMFEEMLPEFGKFMKKFKSQVKTAETA</sequence>
<reference evidence="2" key="1">
    <citation type="submission" date="2016-10" db="EMBL/GenBank/DDBJ databases">
        <authorList>
            <person name="Varghese N."/>
            <person name="Submissions S."/>
        </authorList>
    </citation>
    <scope>NUCLEOTIDE SEQUENCE [LARGE SCALE GENOMIC DNA]</scope>
    <source>
        <strain evidence="2">DSM 25030</strain>
    </source>
</reference>
<keyword evidence="2" id="KW-1185">Reference proteome</keyword>
<dbReference type="RefSeq" id="WP_090295202.1">
    <property type="nucleotide sequence ID" value="NZ_FNKI01000002.1"/>
</dbReference>